<reference evidence="2" key="1">
    <citation type="submission" date="2021-01" db="EMBL/GenBank/DDBJ databases">
        <authorList>
            <consortium name="Genoscope - CEA"/>
            <person name="William W."/>
        </authorList>
    </citation>
    <scope>NUCLEOTIDE SEQUENCE</scope>
</reference>
<evidence type="ECO:0000313" key="3">
    <source>
        <dbReference type="Proteomes" id="UP000692954"/>
    </source>
</evidence>
<protein>
    <submittedName>
        <fullName evidence="2">Uncharacterized protein</fullName>
    </submittedName>
</protein>
<dbReference type="EMBL" id="CAJJDN010000068">
    <property type="protein sequence ID" value="CAD8097493.1"/>
    <property type="molecule type" value="Genomic_DNA"/>
</dbReference>
<keyword evidence="1" id="KW-0175">Coiled coil</keyword>
<keyword evidence="3" id="KW-1185">Reference proteome</keyword>
<evidence type="ECO:0000256" key="1">
    <source>
        <dbReference type="SAM" id="Coils"/>
    </source>
</evidence>
<dbReference type="OrthoDB" id="300277at2759"/>
<organism evidence="2 3">
    <name type="scientific">Paramecium sonneborni</name>
    <dbReference type="NCBI Taxonomy" id="65129"/>
    <lineage>
        <taxon>Eukaryota</taxon>
        <taxon>Sar</taxon>
        <taxon>Alveolata</taxon>
        <taxon>Ciliophora</taxon>
        <taxon>Intramacronucleata</taxon>
        <taxon>Oligohymenophorea</taxon>
        <taxon>Peniculida</taxon>
        <taxon>Parameciidae</taxon>
        <taxon>Paramecium</taxon>
    </lineage>
</organism>
<dbReference type="Proteomes" id="UP000692954">
    <property type="component" value="Unassembled WGS sequence"/>
</dbReference>
<name>A0A8S1P373_9CILI</name>
<proteinExistence type="predicted"/>
<dbReference type="AlphaFoldDB" id="A0A8S1P373"/>
<gene>
    <name evidence="2" type="ORF">PSON_ATCC_30995.1.T0680176</name>
</gene>
<sequence length="342" mass="40583">MANKYDVQRLLQTKYSHSQSYYDVKILDDFVSSRRTSEVIRFYQVIDYQDDSEFLSRLYFLNEVFEKLRLFSEYYKYHNEIPRFFMPKLCKIMSNYHDKRRRIEYYRIKRIIEEENKKNPSKPKKTIVGNLPQDTIPTSPKPLQMYSKILSEIQDASTTVEAINNKLNALQMNVGELNLLPSNREQEQLQDFIHFIVDKHKLKTITQQMQLNSPKTYNEPSLGMRQQSIKQIISRTQKNQWTFPLSPKPGQNVQSQANGFTQRKIIKDSLQKMLSPVQKIIINSPSNHNYNNTTIQLKSKISSTKNQQQSLSISKKLKINNVIHFPLRMHKHTRSDFRLNRK</sequence>
<accession>A0A8S1P373</accession>
<evidence type="ECO:0000313" key="2">
    <source>
        <dbReference type="EMBL" id="CAD8097493.1"/>
    </source>
</evidence>
<feature type="coiled-coil region" evidence="1">
    <location>
        <begin position="153"/>
        <end position="180"/>
    </location>
</feature>
<comment type="caution">
    <text evidence="2">The sequence shown here is derived from an EMBL/GenBank/DDBJ whole genome shotgun (WGS) entry which is preliminary data.</text>
</comment>